<dbReference type="InterPro" id="IPR009071">
    <property type="entry name" value="HMG_box_dom"/>
</dbReference>
<evidence type="ECO:0000256" key="1">
    <source>
        <dbReference type="ARBA" id="ARBA00004123"/>
    </source>
</evidence>
<evidence type="ECO:0000256" key="3">
    <source>
        <dbReference type="ARBA" id="ARBA00023242"/>
    </source>
</evidence>
<evidence type="ECO:0000256" key="5">
    <source>
        <dbReference type="SAM" id="MobiDB-lite"/>
    </source>
</evidence>
<dbReference type="InterPro" id="IPR036910">
    <property type="entry name" value="HMG_box_dom_sf"/>
</dbReference>
<proteinExistence type="predicted"/>
<feature type="region of interest" description="Disordered" evidence="5">
    <location>
        <begin position="1"/>
        <end position="31"/>
    </location>
</feature>
<evidence type="ECO:0000256" key="4">
    <source>
        <dbReference type="PROSITE-ProRule" id="PRU00267"/>
    </source>
</evidence>
<keyword evidence="2 4" id="KW-0238">DNA-binding</keyword>
<keyword evidence="3 4" id="KW-0539">Nucleus</keyword>
<dbReference type="SMART" id="SM00398">
    <property type="entry name" value="HMG"/>
    <property type="match status" value="1"/>
</dbReference>
<gene>
    <name evidence="7" type="ORF">MAR_032731</name>
</gene>
<protein>
    <recommendedName>
        <fullName evidence="6">HMG box domain-containing protein</fullName>
    </recommendedName>
</protein>
<keyword evidence="8" id="KW-1185">Reference proteome</keyword>
<dbReference type="PROSITE" id="PS50118">
    <property type="entry name" value="HMG_BOX_2"/>
    <property type="match status" value="1"/>
</dbReference>
<reference evidence="7" key="1">
    <citation type="submission" date="2022-11" db="EMBL/GenBank/DDBJ databases">
        <title>Centuries of genome instability and evolution in soft-shell clam transmissible cancer (bioRxiv).</title>
        <authorList>
            <person name="Hart S.F.M."/>
            <person name="Yonemitsu M.A."/>
            <person name="Giersch R.M."/>
            <person name="Beal B.F."/>
            <person name="Arriagada G."/>
            <person name="Davis B.W."/>
            <person name="Ostrander E.A."/>
            <person name="Goff S.P."/>
            <person name="Metzger M.J."/>
        </authorList>
    </citation>
    <scope>NUCLEOTIDE SEQUENCE</scope>
    <source>
        <strain evidence="7">MELC-2E11</strain>
        <tissue evidence="7">Siphon/mantle</tissue>
    </source>
</reference>
<name>A0ABY7F963_MYAAR</name>
<dbReference type="Proteomes" id="UP001164746">
    <property type="component" value="Chromosome 10"/>
</dbReference>
<dbReference type="PANTHER" id="PTHR46318">
    <property type="entry name" value="UPSTREAM BINDING TRANSCRIPTION FACTOR"/>
    <property type="match status" value="1"/>
</dbReference>
<feature type="domain" description="HMG box" evidence="6">
    <location>
        <begin position="153"/>
        <end position="216"/>
    </location>
</feature>
<evidence type="ECO:0000259" key="6">
    <source>
        <dbReference type="PROSITE" id="PS50118"/>
    </source>
</evidence>
<sequence>MSSSDSDSDRDDHTVNKSLADASGDKSSKAVSVKWTKENNRKLVMAIGATCNIKDSFCLPFQQVEPDFDQAAEDLELSVDVVKSRWQNMLKQARQYRTMTEIIEDLMVQHHDHVELQQLNKDLYAKKAVQLPAPVIKQQPAQKKPKINKDHPPKPKTSAYSIFCEEMAKNLPDIGVLKMVRLGAMWKDMSPEEKQQYQDKCDQNKDEYHDKVAEYAKEHPDDSIIQLTLADLESKRKAEKRKQSKGKSKITSTNHDFHGGKDNNAKRTSSDSEVHSPKKKKRRHEEKKWTGERMFIQNKLDDYLVSHPDLDEEEVKKRLAKYEALAAEQNG</sequence>
<dbReference type="InterPro" id="IPR051762">
    <property type="entry name" value="UBF1"/>
</dbReference>
<feature type="compositionally biased region" description="Basic and acidic residues" evidence="5">
    <location>
        <begin position="255"/>
        <end position="276"/>
    </location>
</feature>
<comment type="subcellular location">
    <subcellularLocation>
        <location evidence="1">Nucleus</location>
    </subcellularLocation>
</comment>
<dbReference type="EMBL" id="CP111021">
    <property type="protein sequence ID" value="WAR18137.1"/>
    <property type="molecule type" value="Genomic_DNA"/>
</dbReference>
<feature type="region of interest" description="Disordered" evidence="5">
    <location>
        <begin position="235"/>
        <end position="292"/>
    </location>
</feature>
<feature type="DNA-binding region" description="HMG box" evidence="4">
    <location>
        <begin position="153"/>
        <end position="216"/>
    </location>
</feature>
<evidence type="ECO:0000313" key="8">
    <source>
        <dbReference type="Proteomes" id="UP001164746"/>
    </source>
</evidence>
<feature type="compositionally biased region" description="Basic residues" evidence="5">
    <location>
        <begin position="237"/>
        <end position="248"/>
    </location>
</feature>
<dbReference type="Pfam" id="PF00505">
    <property type="entry name" value="HMG_box"/>
    <property type="match status" value="1"/>
</dbReference>
<accession>A0ABY7F963</accession>
<dbReference type="Gene3D" id="1.10.30.10">
    <property type="entry name" value="High mobility group box domain"/>
    <property type="match status" value="1"/>
</dbReference>
<evidence type="ECO:0000313" key="7">
    <source>
        <dbReference type="EMBL" id="WAR18137.1"/>
    </source>
</evidence>
<organism evidence="7 8">
    <name type="scientific">Mya arenaria</name>
    <name type="common">Soft-shell clam</name>
    <dbReference type="NCBI Taxonomy" id="6604"/>
    <lineage>
        <taxon>Eukaryota</taxon>
        <taxon>Metazoa</taxon>
        <taxon>Spiralia</taxon>
        <taxon>Lophotrochozoa</taxon>
        <taxon>Mollusca</taxon>
        <taxon>Bivalvia</taxon>
        <taxon>Autobranchia</taxon>
        <taxon>Heteroconchia</taxon>
        <taxon>Euheterodonta</taxon>
        <taxon>Imparidentia</taxon>
        <taxon>Neoheterodontei</taxon>
        <taxon>Myida</taxon>
        <taxon>Myoidea</taxon>
        <taxon>Myidae</taxon>
        <taxon>Mya</taxon>
    </lineage>
</organism>
<evidence type="ECO:0000256" key="2">
    <source>
        <dbReference type="ARBA" id="ARBA00023125"/>
    </source>
</evidence>
<dbReference type="SUPFAM" id="SSF47095">
    <property type="entry name" value="HMG-box"/>
    <property type="match status" value="1"/>
</dbReference>